<evidence type="ECO:0000256" key="12">
    <source>
        <dbReference type="ARBA" id="ARBA00029736"/>
    </source>
</evidence>
<dbReference type="PANTHER" id="PTHR46417:SF1">
    <property type="entry name" value="TRNA (GUANINE-N(1)-)-METHYLTRANSFERASE"/>
    <property type="match status" value="1"/>
</dbReference>
<dbReference type="GO" id="GO:0005829">
    <property type="term" value="C:cytosol"/>
    <property type="evidence" value="ECO:0007669"/>
    <property type="project" value="TreeGrafter"/>
</dbReference>
<feature type="binding site" evidence="15 16">
    <location>
        <begin position="131"/>
        <end position="136"/>
    </location>
    <ligand>
        <name>S-adenosyl-L-methionine</name>
        <dbReference type="ChEBI" id="CHEBI:59789"/>
    </ligand>
</feature>
<dbReference type="GO" id="GO:0052906">
    <property type="term" value="F:tRNA (guanine(37)-N1)-methyltransferase activity"/>
    <property type="evidence" value="ECO:0007669"/>
    <property type="project" value="UniProtKB-UniRule"/>
</dbReference>
<evidence type="ECO:0000259" key="18">
    <source>
        <dbReference type="Pfam" id="PF01746"/>
    </source>
</evidence>
<keyword evidence="8 15" id="KW-0489">Methyltransferase</keyword>
<protein>
    <recommendedName>
        <fullName evidence="6 15">tRNA (guanine-N(1)-)-methyltransferase</fullName>
        <ecNumber evidence="5 15">2.1.1.228</ecNumber>
    </recommendedName>
    <alternativeName>
        <fullName evidence="12 15">M1G-methyltransferase</fullName>
    </alternativeName>
    <alternativeName>
        <fullName evidence="13 15">tRNA [GM37] methyltransferase</fullName>
    </alternativeName>
</protein>
<dbReference type="RefSeq" id="WP_066620056.1">
    <property type="nucleotide sequence ID" value="NZ_FQXL01000019.1"/>
</dbReference>
<keyword evidence="11 15" id="KW-0819">tRNA processing</keyword>
<dbReference type="FunFam" id="3.40.1280.10:FF:000001">
    <property type="entry name" value="tRNA (guanine-N(1)-)-methyltransferase"/>
    <property type="match status" value="1"/>
</dbReference>
<evidence type="ECO:0000256" key="6">
    <source>
        <dbReference type="ARBA" id="ARBA00014679"/>
    </source>
</evidence>
<dbReference type="InterPro" id="IPR023148">
    <property type="entry name" value="tRNA_m1G_MeTrfase_C_sf"/>
</dbReference>
<dbReference type="InterPro" id="IPR029028">
    <property type="entry name" value="Alpha/beta_knot_MTases"/>
</dbReference>
<dbReference type="AlphaFoldDB" id="A0A162V197"/>
<dbReference type="PATRIC" id="fig|1121326.3.peg.1490"/>
<dbReference type="SUPFAM" id="SSF75217">
    <property type="entry name" value="alpha/beta knot"/>
    <property type="match status" value="1"/>
</dbReference>
<evidence type="ECO:0000256" key="8">
    <source>
        <dbReference type="ARBA" id="ARBA00022603"/>
    </source>
</evidence>
<dbReference type="NCBIfam" id="NF000648">
    <property type="entry name" value="PRK00026.1"/>
    <property type="match status" value="1"/>
</dbReference>
<evidence type="ECO:0000256" key="2">
    <source>
        <dbReference type="ARBA" id="ARBA00004496"/>
    </source>
</evidence>
<comment type="caution">
    <text evidence="19">The sequence shown here is derived from an EMBL/GenBank/DDBJ whole genome shotgun (WGS) entry which is preliminary data.</text>
</comment>
<sequence length="242" mass="27621">MAIKIDILTLFPEMFEIFNHSIIGKAKEKRILDINTLNIRDYTLDKHKKVDDYPYGGGAGMVMAAQPIVDCIKAAKQSNKGKVIFLGPRGKTFNQNMAKELSKEKELIFLCGHYEGIDERAYECIDIEISLGDFVLTGGEMACIPVVDGICRLMPGVLSSSESYTDESFYDGVLEYPQYTRPECFREIRVPEVLISGHHENIRKWRRLQSLKLTKERRPDLFGKLQLSKEDKKLLIKEGLLK</sequence>
<keyword evidence="7 15" id="KW-0963">Cytoplasm</keyword>
<dbReference type="FunFam" id="1.10.1270.20:FF:000001">
    <property type="entry name" value="tRNA (guanine-N(1)-)-methyltransferase"/>
    <property type="match status" value="1"/>
</dbReference>
<dbReference type="GO" id="GO:0002939">
    <property type="term" value="P:tRNA N1-guanine methylation"/>
    <property type="evidence" value="ECO:0007669"/>
    <property type="project" value="TreeGrafter"/>
</dbReference>
<dbReference type="Gene3D" id="3.40.1280.10">
    <property type="match status" value="1"/>
</dbReference>
<dbReference type="HAMAP" id="MF_00605">
    <property type="entry name" value="TrmD"/>
    <property type="match status" value="1"/>
</dbReference>
<evidence type="ECO:0000256" key="4">
    <source>
        <dbReference type="ARBA" id="ARBA00011738"/>
    </source>
</evidence>
<comment type="catalytic activity">
    <reaction evidence="14 15 17">
        <text>guanosine(37) in tRNA + S-adenosyl-L-methionine = N(1)-methylguanosine(37) in tRNA + S-adenosyl-L-homocysteine + H(+)</text>
        <dbReference type="Rhea" id="RHEA:36899"/>
        <dbReference type="Rhea" id="RHEA-COMP:10145"/>
        <dbReference type="Rhea" id="RHEA-COMP:10147"/>
        <dbReference type="ChEBI" id="CHEBI:15378"/>
        <dbReference type="ChEBI" id="CHEBI:57856"/>
        <dbReference type="ChEBI" id="CHEBI:59789"/>
        <dbReference type="ChEBI" id="CHEBI:73542"/>
        <dbReference type="ChEBI" id="CHEBI:74269"/>
        <dbReference type="EC" id="2.1.1.228"/>
    </reaction>
</comment>
<evidence type="ECO:0000256" key="14">
    <source>
        <dbReference type="ARBA" id="ARBA00047783"/>
    </source>
</evidence>
<evidence type="ECO:0000313" key="20">
    <source>
        <dbReference type="Proteomes" id="UP000076603"/>
    </source>
</evidence>
<dbReference type="PANTHER" id="PTHR46417">
    <property type="entry name" value="TRNA (GUANINE-N(1)-)-METHYLTRANSFERASE"/>
    <property type="match status" value="1"/>
</dbReference>
<evidence type="ECO:0000256" key="16">
    <source>
        <dbReference type="PIRSR" id="PIRSR000386-1"/>
    </source>
</evidence>
<comment type="function">
    <text evidence="1 15 17">Specifically methylates guanosine-37 in various tRNAs.</text>
</comment>
<evidence type="ECO:0000256" key="5">
    <source>
        <dbReference type="ARBA" id="ARBA00012807"/>
    </source>
</evidence>
<dbReference type="InterPro" id="IPR029026">
    <property type="entry name" value="tRNA_m1G_MTases_N"/>
</dbReference>
<dbReference type="CDD" id="cd18080">
    <property type="entry name" value="TrmD-like"/>
    <property type="match status" value="1"/>
</dbReference>
<keyword evidence="20" id="KW-1185">Reference proteome</keyword>
<evidence type="ECO:0000256" key="1">
    <source>
        <dbReference type="ARBA" id="ARBA00002634"/>
    </source>
</evidence>
<organism evidence="19 20">
    <name type="scientific">Clostridium magnum DSM 2767</name>
    <dbReference type="NCBI Taxonomy" id="1121326"/>
    <lineage>
        <taxon>Bacteria</taxon>
        <taxon>Bacillati</taxon>
        <taxon>Bacillota</taxon>
        <taxon>Clostridia</taxon>
        <taxon>Eubacteriales</taxon>
        <taxon>Clostridiaceae</taxon>
        <taxon>Clostridium</taxon>
    </lineage>
</organism>
<dbReference type="PIRSF" id="PIRSF000386">
    <property type="entry name" value="tRNA_mtase"/>
    <property type="match status" value="1"/>
</dbReference>
<dbReference type="NCBIfam" id="TIGR00088">
    <property type="entry name" value="trmD"/>
    <property type="match status" value="1"/>
</dbReference>
<dbReference type="InterPro" id="IPR016009">
    <property type="entry name" value="tRNA_MeTrfase_TRMD/TRM10"/>
</dbReference>
<dbReference type="Pfam" id="PF01746">
    <property type="entry name" value="tRNA_m1G_MT"/>
    <property type="match status" value="1"/>
</dbReference>
<dbReference type="InterPro" id="IPR002649">
    <property type="entry name" value="tRNA_m1G_MeTrfase_TrmD"/>
</dbReference>
<comment type="subunit">
    <text evidence="4 15 17">Homodimer.</text>
</comment>
<evidence type="ECO:0000256" key="7">
    <source>
        <dbReference type="ARBA" id="ARBA00022490"/>
    </source>
</evidence>
<evidence type="ECO:0000256" key="13">
    <source>
        <dbReference type="ARBA" id="ARBA00033392"/>
    </source>
</evidence>
<keyword evidence="9 15" id="KW-0808">Transferase</keyword>
<dbReference type="Gene3D" id="1.10.1270.20">
    <property type="entry name" value="tRNA(m1g37)methyltransferase, domain 2"/>
    <property type="match status" value="1"/>
</dbReference>
<evidence type="ECO:0000313" key="19">
    <source>
        <dbReference type="EMBL" id="KZL94464.1"/>
    </source>
</evidence>
<comment type="subcellular location">
    <subcellularLocation>
        <location evidence="2 15 17">Cytoplasm</location>
    </subcellularLocation>
</comment>
<feature type="domain" description="tRNA methyltransferase TRMD/TRM10-type" evidence="18">
    <location>
        <begin position="3"/>
        <end position="223"/>
    </location>
</feature>
<keyword evidence="10 15" id="KW-0949">S-adenosyl-L-methionine</keyword>
<gene>
    <name evidence="15 19" type="primary">trmD</name>
    <name evidence="19" type="ORF">CLMAG_15170</name>
</gene>
<dbReference type="EMBL" id="LWAE01000001">
    <property type="protein sequence ID" value="KZL94464.1"/>
    <property type="molecule type" value="Genomic_DNA"/>
</dbReference>
<comment type="similarity">
    <text evidence="3 15 17">Belongs to the RNA methyltransferase TrmD family.</text>
</comment>
<evidence type="ECO:0000256" key="9">
    <source>
        <dbReference type="ARBA" id="ARBA00022679"/>
    </source>
</evidence>
<feature type="binding site" evidence="15 16">
    <location>
        <position position="112"/>
    </location>
    <ligand>
        <name>S-adenosyl-L-methionine</name>
        <dbReference type="ChEBI" id="CHEBI:59789"/>
    </ligand>
</feature>
<name>A0A162V197_9CLOT</name>
<evidence type="ECO:0000256" key="15">
    <source>
        <dbReference type="HAMAP-Rule" id="MF_00605"/>
    </source>
</evidence>
<evidence type="ECO:0000256" key="11">
    <source>
        <dbReference type="ARBA" id="ARBA00022694"/>
    </source>
</evidence>
<reference evidence="19 20" key="1">
    <citation type="submission" date="2016-04" db="EMBL/GenBank/DDBJ databases">
        <title>Genome sequence of Clostridium magnum DSM 2767.</title>
        <authorList>
            <person name="Poehlein A."/>
            <person name="Uhlig R."/>
            <person name="Fischer R."/>
            <person name="Bahl H."/>
            <person name="Daniel R."/>
        </authorList>
    </citation>
    <scope>NUCLEOTIDE SEQUENCE [LARGE SCALE GENOMIC DNA]</scope>
    <source>
        <strain evidence="19 20">DSM 2767</strain>
    </source>
</reference>
<evidence type="ECO:0000256" key="3">
    <source>
        <dbReference type="ARBA" id="ARBA00007630"/>
    </source>
</evidence>
<dbReference type="STRING" id="1121326.CLMAG_15170"/>
<dbReference type="Proteomes" id="UP000076603">
    <property type="component" value="Unassembled WGS sequence"/>
</dbReference>
<evidence type="ECO:0000256" key="17">
    <source>
        <dbReference type="RuleBase" id="RU003464"/>
    </source>
</evidence>
<accession>A0A162V197</accession>
<evidence type="ECO:0000256" key="10">
    <source>
        <dbReference type="ARBA" id="ARBA00022691"/>
    </source>
</evidence>
<proteinExistence type="inferred from homology"/>
<dbReference type="EC" id="2.1.1.228" evidence="5 15"/>